<proteinExistence type="predicted"/>
<gene>
    <name evidence="1" type="ORF">B0I32_130141</name>
</gene>
<dbReference type="EMBL" id="PVNG01000030">
    <property type="protein sequence ID" value="PRX52866.1"/>
    <property type="molecule type" value="Genomic_DNA"/>
</dbReference>
<evidence type="ECO:0000313" key="1">
    <source>
        <dbReference type="EMBL" id="PRX52866.1"/>
    </source>
</evidence>
<comment type="caution">
    <text evidence="1">The sequence shown here is derived from an EMBL/GenBank/DDBJ whole genome shotgun (WGS) entry which is preliminary data.</text>
</comment>
<reference evidence="1 2" key="1">
    <citation type="submission" date="2018-03" db="EMBL/GenBank/DDBJ databases">
        <title>Genomic Encyclopedia of Type Strains, Phase III (KMG-III): the genomes of soil and plant-associated and newly described type strains.</title>
        <authorList>
            <person name="Whitman W."/>
        </authorList>
    </citation>
    <scope>NUCLEOTIDE SEQUENCE [LARGE SCALE GENOMIC DNA]</scope>
    <source>
        <strain evidence="1 2">CGMCC 4.7104</strain>
    </source>
</reference>
<name>A0A2T0M5Z1_9ACTN</name>
<organism evidence="1 2">
    <name type="scientific">Nonomuraea fuscirosea</name>
    <dbReference type="NCBI Taxonomy" id="1291556"/>
    <lineage>
        <taxon>Bacteria</taxon>
        <taxon>Bacillati</taxon>
        <taxon>Actinomycetota</taxon>
        <taxon>Actinomycetes</taxon>
        <taxon>Streptosporangiales</taxon>
        <taxon>Streptosporangiaceae</taxon>
        <taxon>Nonomuraea</taxon>
    </lineage>
</organism>
<dbReference type="Proteomes" id="UP000238312">
    <property type="component" value="Unassembled WGS sequence"/>
</dbReference>
<protein>
    <submittedName>
        <fullName evidence="1">Uncharacterized protein</fullName>
    </submittedName>
</protein>
<keyword evidence="2" id="KW-1185">Reference proteome</keyword>
<evidence type="ECO:0000313" key="2">
    <source>
        <dbReference type="Proteomes" id="UP000238312"/>
    </source>
</evidence>
<sequence length="72" mass="7734">MWLACAVGWSHCLCARSVAALRAVLWRQGLRGLLVLATGWLAAARGLCDRSVLVACVVRWCQGLRSLVVLAG</sequence>
<dbReference type="AlphaFoldDB" id="A0A2T0M5Z1"/>
<accession>A0A2T0M5Z1</accession>